<accession>A0A2S7WJR4</accession>
<dbReference type="AlphaFoldDB" id="A0A2S7WJR4"/>
<dbReference type="Proteomes" id="UP000238882">
    <property type="component" value="Unassembled WGS sequence"/>
</dbReference>
<organism evidence="1 2">
    <name type="scientific">Polaribacter porphyrae</name>
    <dbReference type="NCBI Taxonomy" id="1137780"/>
    <lineage>
        <taxon>Bacteria</taxon>
        <taxon>Pseudomonadati</taxon>
        <taxon>Bacteroidota</taxon>
        <taxon>Flavobacteriia</taxon>
        <taxon>Flavobacteriales</taxon>
        <taxon>Flavobacteriaceae</taxon>
    </lineage>
</organism>
<name>A0A2S7WJR4_9FLAO</name>
<reference evidence="1 2" key="1">
    <citation type="submission" date="2016-12" db="EMBL/GenBank/DDBJ databases">
        <title>Trade-off between light-utilization and light-protection in marine flavobacteria.</title>
        <authorList>
            <person name="Kumagai Y."/>
            <person name="Yoshizawa S."/>
            <person name="Kogure K."/>
            <person name="Iwasaki W."/>
        </authorList>
    </citation>
    <scope>NUCLEOTIDE SEQUENCE [LARGE SCALE GENOMIC DNA]</scope>
    <source>
        <strain evidence="1 2">NBRC 108759</strain>
    </source>
</reference>
<evidence type="ECO:0000313" key="2">
    <source>
        <dbReference type="Proteomes" id="UP000238882"/>
    </source>
</evidence>
<protein>
    <submittedName>
        <fullName evidence="1">Uncharacterized protein</fullName>
    </submittedName>
</protein>
<evidence type="ECO:0000313" key="1">
    <source>
        <dbReference type="EMBL" id="PQJ77849.1"/>
    </source>
</evidence>
<proteinExistence type="predicted"/>
<dbReference type="OrthoDB" id="9928655at2"/>
<comment type="caution">
    <text evidence="1">The sequence shown here is derived from an EMBL/GenBank/DDBJ whole genome shotgun (WGS) entry which is preliminary data.</text>
</comment>
<dbReference type="EMBL" id="MSCN01000001">
    <property type="protein sequence ID" value="PQJ77849.1"/>
    <property type="molecule type" value="Genomic_DNA"/>
</dbReference>
<gene>
    <name evidence="1" type="ORF">BTO18_01005</name>
</gene>
<sequence length="79" mass="8890">MRKLLIILISTAITALNINSYGELDTRKLEQAKLMANSPKEITLSESLNLGIGSALFKIIHVAEIMFLSEFGRRRIKIM</sequence>
<dbReference type="RefSeq" id="WP_105014430.1">
    <property type="nucleotide sequence ID" value="NZ_MSCN01000001.1"/>
</dbReference>
<keyword evidence="2" id="KW-1185">Reference proteome</keyword>